<feature type="transmembrane region" description="Helical" evidence="1">
    <location>
        <begin position="57"/>
        <end position="75"/>
    </location>
</feature>
<accession>A0A0H3IA71</accession>
<keyword evidence="4" id="KW-1185">Reference proteome</keyword>
<proteinExistence type="predicted"/>
<reference evidence="3 4" key="1">
    <citation type="journal article" date="2010" name="J. Bacteriol.">
        <title>The genetic basis of laboratory adaptation in Caulobacter crescentus.</title>
        <authorList>
            <person name="Marks M.E."/>
            <person name="Castro-Rojas C.M."/>
            <person name="Teiling C."/>
            <person name="Du L."/>
            <person name="Kapatral V."/>
            <person name="Walunas T.L."/>
            <person name="Crosson S."/>
        </authorList>
    </citation>
    <scope>NUCLEOTIDE SEQUENCE [LARGE SCALE GENOMIC DNA]</scope>
    <source>
        <strain evidence="4">NA1000 / CB15N</strain>
    </source>
</reference>
<dbReference type="RefSeq" id="YP_008877602.1">
    <property type="nucleotide sequence ID" value="NC_011916.1"/>
</dbReference>
<evidence type="ECO:0000313" key="4">
    <source>
        <dbReference type="Proteomes" id="UP000001364"/>
    </source>
</evidence>
<dbReference type="GeneID" id="17829422"/>
<gene>
    <name evidence="3" type="ordered locus">CCNA_03887</name>
</gene>
<keyword evidence="1" id="KW-0472">Membrane</keyword>
<keyword evidence="1" id="KW-1133">Transmembrane helix</keyword>
<dbReference type="Pfam" id="PF13559">
    <property type="entry name" value="DUF4129"/>
    <property type="match status" value="1"/>
</dbReference>
<evidence type="ECO:0000313" key="3">
    <source>
        <dbReference type="EMBL" id="AGJ94601.1"/>
    </source>
</evidence>
<dbReference type="EMBL" id="CP001340">
    <property type="protein sequence ID" value="AGJ94601.1"/>
    <property type="molecule type" value="Genomic_DNA"/>
</dbReference>
<sequence>MRVSGQTADGSVASAHERLAREGGFQFEHAVFTPPKVPGWLAWVGEVLKAAAPMLKVVFWIGLAALTLLIIFAIVREIIRAKAPPARAEGPKLAADPAWRPDAAAARDLLLAADQLAADGRFLEAAHLLLLRSVEDIQKHRPKALRVSYTAREIALLPALPEAARPAFAGIAGVVERGLFGGRPVDAEDFAACRAAYEAFALPEGWAR</sequence>
<protein>
    <recommendedName>
        <fullName evidence="2">Protein-glutamine gamma-glutamyltransferase-like C-terminal domain-containing protein</fullName>
    </recommendedName>
</protein>
<dbReference type="Proteomes" id="UP000001364">
    <property type="component" value="Chromosome"/>
</dbReference>
<dbReference type="InterPro" id="IPR025403">
    <property type="entry name" value="TgpA-like_C"/>
</dbReference>
<evidence type="ECO:0000256" key="1">
    <source>
        <dbReference type="SAM" id="Phobius"/>
    </source>
</evidence>
<dbReference type="OrthoDB" id="8478645at2"/>
<evidence type="ECO:0000259" key="2">
    <source>
        <dbReference type="Pfam" id="PF13559"/>
    </source>
</evidence>
<dbReference type="RefSeq" id="WP_024265569.1">
    <property type="nucleotide sequence ID" value="NC_011916.1"/>
</dbReference>
<dbReference type="KEGG" id="ccs:CCNA_03887"/>
<keyword evidence="1" id="KW-0812">Transmembrane</keyword>
<feature type="domain" description="Protein-glutamine gamma-glutamyltransferase-like C-terminal" evidence="2">
    <location>
        <begin position="146"/>
        <end position="198"/>
    </location>
</feature>
<dbReference type="HOGENOM" id="CLU_097063_0_0_5"/>
<dbReference type="AlphaFoldDB" id="A0A0H3IA71"/>
<organism evidence="3 4">
    <name type="scientific">Caulobacter vibrioides (strain NA1000 / CB15N)</name>
    <name type="common">Caulobacter crescentus</name>
    <dbReference type="NCBI Taxonomy" id="565050"/>
    <lineage>
        <taxon>Bacteria</taxon>
        <taxon>Pseudomonadati</taxon>
        <taxon>Pseudomonadota</taxon>
        <taxon>Alphaproteobacteria</taxon>
        <taxon>Caulobacterales</taxon>
        <taxon>Caulobacteraceae</taxon>
        <taxon>Caulobacter</taxon>
    </lineage>
</organism>
<name>A0A0H3IA71_CAUVN</name>